<dbReference type="EMBL" id="KQ964496">
    <property type="protein sequence ID" value="KXN70660.1"/>
    <property type="molecule type" value="Genomic_DNA"/>
</dbReference>
<dbReference type="Proteomes" id="UP000070444">
    <property type="component" value="Unassembled WGS sequence"/>
</dbReference>
<reference evidence="2 3" key="1">
    <citation type="journal article" date="2015" name="Genome Biol. Evol.">
        <title>Phylogenomic analyses indicate that early fungi evolved digesting cell walls of algal ancestors of land plants.</title>
        <authorList>
            <person name="Chang Y."/>
            <person name="Wang S."/>
            <person name="Sekimoto S."/>
            <person name="Aerts A.L."/>
            <person name="Choi C."/>
            <person name="Clum A."/>
            <person name="LaButti K.M."/>
            <person name="Lindquist E.A."/>
            <person name="Yee Ngan C."/>
            <person name="Ohm R.A."/>
            <person name="Salamov A.A."/>
            <person name="Grigoriev I.V."/>
            <person name="Spatafora J.W."/>
            <person name="Berbee M.L."/>
        </authorList>
    </citation>
    <scope>NUCLEOTIDE SEQUENCE [LARGE SCALE GENOMIC DNA]</scope>
    <source>
        <strain evidence="2 3">NRRL 28638</strain>
    </source>
</reference>
<accession>A0A137P6L6</accession>
<dbReference type="AlphaFoldDB" id="A0A137P6L6"/>
<feature type="compositionally biased region" description="Basic and acidic residues" evidence="1">
    <location>
        <begin position="848"/>
        <end position="858"/>
    </location>
</feature>
<evidence type="ECO:0000313" key="3">
    <source>
        <dbReference type="Proteomes" id="UP000070444"/>
    </source>
</evidence>
<evidence type="ECO:0000256" key="1">
    <source>
        <dbReference type="SAM" id="MobiDB-lite"/>
    </source>
</evidence>
<feature type="compositionally biased region" description="Basic and acidic residues" evidence="1">
    <location>
        <begin position="1155"/>
        <end position="1169"/>
    </location>
</feature>
<feature type="compositionally biased region" description="Low complexity" evidence="1">
    <location>
        <begin position="859"/>
        <end position="869"/>
    </location>
</feature>
<gene>
    <name evidence="2" type="ORF">CONCODRAFT_78730</name>
</gene>
<feature type="region of interest" description="Disordered" evidence="1">
    <location>
        <begin position="811"/>
        <end position="888"/>
    </location>
</feature>
<feature type="region of interest" description="Disordered" evidence="1">
    <location>
        <begin position="1150"/>
        <end position="1186"/>
    </location>
</feature>
<dbReference type="SUPFAM" id="SSF52047">
    <property type="entry name" value="RNI-like"/>
    <property type="match status" value="1"/>
</dbReference>
<organism evidence="2 3">
    <name type="scientific">Conidiobolus coronatus (strain ATCC 28846 / CBS 209.66 / NRRL 28638)</name>
    <name type="common">Delacroixia coronata</name>
    <dbReference type="NCBI Taxonomy" id="796925"/>
    <lineage>
        <taxon>Eukaryota</taxon>
        <taxon>Fungi</taxon>
        <taxon>Fungi incertae sedis</taxon>
        <taxon>Zoopagomycota</taxon>
        <taxon>Entomophthoromycotina</taxon>
        <taxon>Entomophthoromycetes</taxon>
        <taxon>Entomophthorales</taxon>
        <taxon>Ancylistaceae</taxon>
        <taxon>Conidiobolus</taxon>
    </lineage>
</organism>
<feature type="compositionally biased region" description="Polar residues" evidence="1">
    <location>
        <begin position="1170"/>
        <end position="1186"/>
    </location>
</feature>
<sequence>MNSDTYIFPYNNINWHYLLKIQYFKDYFNQEELTELSKLCKRFRNLLKPRILNKVYFNNDPEFAFNKRLKSNYSNGYPSIPEGEMKGLFENYKNYIFEEERTINGQLEDYLGNSSSLHRRITHFTIRHSDNFYLINLPSFENITELCLYNTYMLKNDFLKIFSSINLLLKLSLVQVQVIYFDGDVINLDEIKLPSNLKVLEINEAYLQNQITNENTDKTQFPGDEGIEDYGYITPDLDTANIFPYYLNFMNTGLVSRFINSNPKLTSLGIDLVIKHNQNLELFRNLTTLPTINFDCGECDLNIEQFRFPPLVSVTSISFSNILDHHHRYIEKLVLNCPNLTSLQVDMDGKFMMRSFISLLKQSSKLKSLTITNIMSKPIFNIYLGQHPNLECLNLEFFPISCIDLSKFDKLPKLKVVNLLKTNSDPNLRKAKNILRGYANWYCIDSYKSISCYSINHYSHAKLKKMSENFRVKINTKRALKDHKAPFRIIENFETKLSAQSEIASMSQTLKATTKATQPGPNSKPQAHKIVQTVKIPQSKLGSVPQAHIIAKTSQLELNCTLQTHTLDKSTPKKNVYTLIELSKYFSETKNRTSCRVKIDSAVELKKYLSKHDDQKRFKVSLPTEHIISAGINDEASNLKSEMLNCNGDLQDTSHQSLTKAILNKKNMESDFENNNAAQLFNTQFTLINSETRLQDESNIEKQLPNNTINNGDPSYEYIDVTQLNIRKSPSFEATCILSQDQLQIANDELATPDKKDLCNTLINLKETSLGSNSKIPLFKHKTMLNSEAVNIENNPRRNLSENIDYKGFEVSETGSNSTSRLSRVSNSSSNSEDFPNIKKIQNNLQITDKKIESKESPSESLDSSSCENLDSDSEISSHESEFSSQSQDDINFKTFEILESSSDYEDCPSNQKIQYTSQVANKNTKSQLSLTESLNSKSFEISGASSDFTSHLTEISSKKSSQEFQVSNYQTSSDISPKQIEFDEKSISIESDNPIPEDTSLNHLVNQSITSETQNISNSPASFKATELGLVENLAINLNSDQNEFLVKTPTDQGNSNCCIDNKAHMSNGETSLLIDLTLEDESENIQETSSGLPVSERSINDHMLEPSFAKKSDNKQQFKKHRDMKGLYSYFSNIPSIFNLKGHLTKNLQQQESTRKIDPRRKPDNTAEKSGSQKETATLDSDSE</sequence>
<evidence type="ECO:0000313" key="2">
    <source>
        <dbReference type="EMBL" id="KXN70660.1"/>
    </source>
</evidence>
<feature type="compositionally biased region" description="Low complexity" evidence="1">
    <location>
        <begin position="816"/>
        <end position="832"/>
    </location>
</feature>
<proteinExistence type="predicted"/>
<protein>
    <submittedName>
        <fullName evidence="2">Uncharacterized protein</fullName>
    </submittedName>
</protein>
<keyword evidence="3" id="KW-1185">Reference proteome</keyword>
<name>A0A137P6L6_CONC2</name>